<sequence>MIGRIHLTSLLNLNIAAVGVARVAEGIARTLEGLCRALGTGEQVLPRTVFGIGKAKQSIQRTFHHRGQGAAIRVGHGAGRGFHQTGLHALQLQVDGIEQVFFLTQGTHGHFTVFTVTLVHGLGLGQINSLGRGQRIIRWGDHALLRAHLLKNPHQIGLLLVDRSQARLKKEKN</sequence>
<organism evidence="2 3">
    <name type="scientific">Panagrolaimus superbus</name>
    <dbReference type="NCBI Taxonomy" id="310955"/>
    <lineage>
        <taxon>Eukaryota</taxon>
        <taxon>Metazoa</taxon>
        <taxon>Ecdysozoa</taxon>
        <taxon>Nematoda</taxon>
        <taxon>Chromadorea</taxon>
        <taxon>Rhabditida</taxon>
        <taxon>Tylenchina</taxon>
        <taxon>Panagrolaimomorpha</taxon>
        <taxon>Panagrolaimoidea</taxon>
        <taxon>Panagrolaimidae</taxon>
        <taxon>Panagrolaimus</taxon>
    </lineage>
</organism>
<dbReference type="AlphaFoldDB" id="A0A914YJS8"/>
<reference evidence="3" key="1">
    <citation type="submission" date="2022-11" db="UniProtKB">
        <authorList>
            <consortium name="WormBaseParasite"/>
        </authorList>
    </citation>
    <scope>IDENTIFICATION</scope>
</reference>
<protein>
    <submittedName>
        <fullName evidence="3">Uncharacterized protein</fullName>
    </submittedName>
</protein>
<evidence type="ECO:0000256" key="1">
    <source>
        <dbReference type="SAM" id="SignalP"/>
    </source>
</evidence>
<dbReference type="WBParaSite" id="PSU_v2.g20596.t1">
    <property type="protein sequence ID" value="PSU_v2.g20596.t1"/>
    <property type="gene ID" value="PSU_v2.g20596"/>
</dbReference>
<accession>A0A914YJS8</accession>
<evidence type="ECO:0000313" key="2">
    <source>
        <dbReference type="Proteomes" id="UP000887577"/>
    </source>
</evidence>
<name>A0A914YJS8_9BILA</name>
<feature type="chain" id="PRO_5037755465" evidence="1">
    <location>
        <begin position="22"/>
        <end position="173"/>
    </location>
</feature>
<keyword evidence="1" id="KW-0732">Signal</keyword>
<dbReference type="Proteomes" id="UP000887577">
    <property type="component" value="Unplaced"/>
</dbReference>
<proteinExistence type="predicted"/>
<keyword evidence="2" id="KW-1185">Reference proteome</keyword>
<feature type="signal peptide" evidence="1">
    <location>
        <begin position="1"/>
        <end position="21"/>
    </location>
</feature>
<evidence type="ECO:0000313" key="3">
    <source>
        <dbReference type="WBParaSite" id="PSU_v2.g20596.t1"/>
    </source>
</evidence>